<dbReference type="RefSeq" id="WP_107139109.1">
    <property type="nucleotide sequence ID" value="NZ_PYSV01000019.1"/>
</dbReference>
<comment type="caution">
    <text evidence="1">The sequence shown here is derived from an EMBL/GenBank/DDBJ whole genome shotgun (WGS) entry which is preliminary data.</text>
</comment>
<keyword evidence="2" id="KW-1185">Reference proteome</keyword>
<dbReference type="AlphaFoldDB" id="A0A2T3W4T4"/>
<evidence type="ECO:0000313" key="1">
    <source>
        <dbReference type="EMBL" id="PTA66804.1"/>
    </source>
</evidence>
<dbReference type="EMBL" id="PYSV01000019">
    <property type="protein sequence ID" value="PTA66804.1"/>
    <property type="molecule type" value="Genomic_DNA"/>
</dbReference>
<protein>
    <submittedName>
        <fullName evidence="1">Uncharacterized protein</fullName>
    </submittedName>
</protein>
<name>A0A2T3W4T4_9DEIO</name>
<organism evidence="1 2">
    <name type="scientific">Deinococcus arcticus</name>
    <dbReference type="NCBI Taxonomy" id="2136176"/>
    <lineage>
        <taxon>Bacteria</taxon>
        <taxon>Thermotogati</taxon>
        <taxon>Deinococcota</taxon>
        <taxon>Deinococci</taxon>
        <taxon>Deinococcales</taxon>
        <taxon>Deinococcaceae</taxon>
        <taxon>Deinococcus</taxon>
    </lineage>
</organism>
<sequence length="146" mass="16653">MTDFLSETGLSNDFAEIRIRASWMKSKPDLFTYGGQRIHIFPYQKGQFVVIEKSKSLQMQLIEIFEHAIFNSDQNPCQLAFAQDTGGLLKTCELPSDILINAVDVRLVFSLNKRTEFGQRGELLAIITGPCDWYIEPLKNLKESHP</sequence>
<dbReference type="Proteomes" id="UP000240317">
    <property type="component" value="Unassembled WGS sequence"/>
</dbReference>
<reference evidence="1 2" key="1">
    <citation type="submission" date="2018-03" db="EMBL/GenBank/DDBJ databases">
        <title>Draft genome of Deinococcus sp. OD32.</title>
        <authorList>
            <person name="Wang X.-P."/>
            <person name="Du Z.-J."/>
        </authorList>
    </citation>
    <scope>NUCLEOTIDE SEQUENCE [LARGE SCALE GENOMIC DNA]</scope>
    <source>
        <strain evidence="1 2">OD32</strain>
    </source>
</reference>
<evidence type="ECO:0000313" key="2">
    <source>
        <dbReference type="Proteomes" id="UP000240317"/>
    </source>
</evidence>
<accession>A0A2T3W4T4</accession>
<proteinExistence type="predicted"/>
<gene>
    <name evidence="1" type="ORF">C8263_15800</name>
</gene>